<reference evidence="2 3" key="1">
    <citation type="submission" date="2024-11" db="EMBL/GenBank/DDBJ databases">
        <title>A near-complete genome assembly of Cinchona calisaya.</title>
        <authorList>
            <person name="Lian D.C."/>
            <person name="Zhao X.W."/>
            <person name="Wei L."/>
        </authorList>
    </citation>
    <scope>NUCLEOTIDE SEQUENCE [LARGE SCALE GENOMIC DNA]</scope>
    <source>
        <tissue evidence="2">Nenye</tissue>
    </source>
</reference>
<evidence type="ECO:0000259" key="1">
    <source>
        <dbReference type="Pfam" id="PF14372"/>
    </source>
</evidence>
<dbReference type="PANTHER" id="PTHR23272:SF161">
    <property type="entry name" value="ZINC FINGER BED DOMAIN-CONTAINING PROTEIN RICESLEEPER 1-LIKE"/>
    <property type="match status" value="1"/>
</dbReference>
<dbReference type="Pfam" id="PF14372">
    <property type="entry name" value="hAT-like_RNase-H"/>
    <property type="match status" value="1"/>
</dbReference>
<sequence length="211" mass="25032">MLVLDNCTRWNSTYSMLGSALHFRRAYDRMKSRDSNFKDPPLVEDWERARIVHGFLETFHIITNVFFGSKYCTANTFLREIYRLVTLLRETSKDETSLLRNMASNMLIKFEKYWLENEANILLSVAFVMDPRFTTYKRIYDEFLVPGRLNRVQEVLRALFDEYAADYEITCNQETLKHEKFVSNETSNSNAPFSTNIDIMADFYMHDDEED</sequence>
<evidence type="ECO:0000313" key="2">
    <source>
        <dbReference type="EMBL" id="KAL3537142.1"/>
    </source>
</evidence>
<name>A0ABD3B0T7_9GENT</name>
<protein>
    <recommendedName>
        <fullName evidence="1">hAT-like transposase RNase-H fold domain-containing protein</fullName>
    </recommendedName>
</protein>
<dbReference type="PANTHER" id="PTHR23272">
    <property type="entry name" value="BED FINGER-RELATED"/>
    <property type="match status" value="1"/>
</dbReference>
<dbReference type="InterPro" id="IPR025525">
    <property type="entry name" value="hAT-like_transposase_RNase-H"/>
</dbReference>
<keyword evidence="3" id="KW-1185">Reference proteome</keyword>
<organism evidence="2 3">
    <name type="scientific">Cinchona calisaya</name>
    <dbReference type="NCBI Taxonomy" id="153742"/>
    <lineage>
        <taxon>Eukaryota</taxon>
        <taxon>Viridiplantae</taxon>
        <taxon>Streptophyta</taxon>
        <taxon>Embryophyta</taxon>
        <taxon>Tracheophyta</taxon>
        <taxon>Spermatophyta</taxon>
        <taxon>Magnoliopsida</taxon>
        <taxon>eudicotyledons</taxon>
        <taxon>Gunneridae</taxon>
        <taxon>Pentapetalae</taxon>
        <taxon>asterids</taxon>
        <taxon>lamiids</taxon>
        <taxon>Gentianales</taxon>
        <taxon>Rubiaceae</taxon>
        <taxon>Cinchonoideae</taxon>
        <taxon>Cinchoneae</taxon>
        <taxon>Cinchona</taxon>
    </lineage>
</organism>
<evidence type="ECO:0000313" key="3">
    <source>
        <dbReference type="Proteomes" id="UP001630127"/>
    </source>
</evidence>
<gene>
    <name evidence="2" type="ORF">ACH5RR_000508</name>
</gene>
<proteinExistence type="predicted"/>
<comment type="caution">
    <text evidence="2">The sequence shown here is derived from an EMBL/GenBank/DDBJ whole genome shotgun (WGS) entry which is preliminary data.</text>
</comment>
<dbReference type="Proteomes" id="UP001630127">
    <property type="component" value="Unassembled WGS sequence"/>
</dbReference>
<dbReference type="InterPro" id="IPR012337">
    <property type="entry name" value="RNaseH-like_sf"/>
</dbReference>
<feature type="domain" description="hAT-like transposase RNase-H fold" evidence="1">
    <location>
        <begin position="68"/>
        <end position="163"/>
    </location>
</feature>
<dbReference type="EMBL" id="JBJUIK010000001">
    <property type="protein sequence ID" value="KAL3537142.1"/>
    <property type="molecule type" value="Genomic_DNA"/>
</dbReference>
<dbReference type="AlphaFoldDB" id="A0ABD3B0T7"/>
<dbReference type="SUPFAM" id="SSF53098">
    <property type="entry name" value="Ribonuclease H-like"/>
    <property type="match status" value="1"/>
</dbReference>
<accession>A0ABD3B0T7</accession>